<evidence type="ECO:0000256" key="1">
    <source>
        <dbReference type="SAM" id="MobiDB-lite"/>
    </source>
</evidence>
<dbReference type="Gene3D" id="3.40.250.10">
    <property type="entry name" value="Rhodanese-like domain"/>
    <property type="match status" value="1"/>
</dbReference>
<feature type="region of interest" description="Disordered" evidence="1">
    <location>
        <begin position="36"/>
        <end position="55"/>
    </location>
</feature>
<evidence type="ECO:0000313" key="4">
    <source>
        <dbReference type="Proteomes" id="UP001178461"/>
    </source>
</evidence>
<keyword evidence="4" id="KW-1185">Reference proteome</keyword>
<dbReference type="InterPro" id="IPR036873">
    <property type="entry name" value="Rhodanese-like_dom_sf"/>
</dbReference>
<dbReference type="InterPro" id="IPR001763">
    <property type="entry name" value="Rhodanese-like_dom"/>
</dbReference>
<dbReference type="AlphaFoldDB" id="A0AA35P1X3"/>
<dbReference type="PANTHER" id="PTHR44086:SF10">
    <property type="entry name" value="THIOSULFATE SULFURTRANSFERASE_RHODANESE-LIKE DOMAIN-CONTAINING PROTEIN 3"/>
    <property type="match status" value="1"/>
</dbReference>
<organism evidence="3 4">
    <name type="scientific">Podarcis lilfordi</name>
    <name type="common">Lilford's wall lizard</name>
    <dbReference type="NCBI Taxonomy" id="74358"/>
    <lineage>
        <taxon>Eukaryota</taxon>
        <taxon>Metazoa</taxon>
        <taxon>Chordata</taxon>
        <taxon>Craniata</taxon>
        <taxon>Vertebrata</taxon>
        <taxon>Euteleostomi</taxon>
        <taxon>Lepidosauria</taxon>
        <taxon>Squamata</taxon>
        <taxon>Bifurcata</taxon>
        <taxon>Unidentata</taxon>
        <taxon>Episquamata</taxon>
        <taxon>Laterata</taxon>
        <taxon>Lacertibaenia</taxon>
        <taxon>Lacertidae</taxon>
        <taxon>Podarcis</taxon>
    </lineage>
</organism>
<dbReference type="SMART" id="SM00450">
    <property type="entry name" value="RHOD"/>
    <property type="match status" value="1"/>
</dbReference>
<gene>
    <name evidence="3" type="ORF">PODLI_1B005055</name>
</gene>
<feature type="domain" description="Rhodanese" evidence="2">
    <location>
        <begin position="89"/>
        <end position="171"/>
    </location>
</feature>
<evidence type="ECO:0000313" key="3">
    <source>
        <dbReference type="EMBL" id="CAI5769870.1"/>
    </source>
</evidence>
<dbReference type="SUPFAM" id="SSF52821">
    <property type="entry name" value="Rhodanese/Cell cycle control phosphatase"/>
    <property type="match status" value="1"/>
</dbReference>
<dbReference type="Proteomes" id="UP001178461">
    <property type="component" value="Chromosome 3"/>
</dbReference>
<protein>
    <submittedName>
        <fullName evidence="3">Rhodanese domain-containing protein</fullName>
    </submittedName>
</protein>
<reference evidence="3" key="1">
    <citation type="submission" date="2022-12" db="EMBL/GenBank/DDBJ databases">
        <authorList>
            <person name="Alioto T."/>
            <person name="Alioto T."/>
            <person name="Gomez Garrido J."/>
        </authorList>
    </citation>
    <scope>NUCLEOTIDE SEQUENCE</scope>
</reference>
<dbReference type="EMBL" id="OX395128">
    <property type="protein sequence ID" value="CAI5769870.1"/>
    <property type="molecule type" value="Genomic_DNA"/>
</dbReference>
<proteinExistence type="predicted"/>
<dbReference type="PROSITE" id="PS50206">
    <property type="entry name" value="RHODANESE_3"/>
    <property type="match status" value="1"/>
</dbReference>
<dbReference type="Pfam" id="PF00581">
    <property type="entry name" value="Rhodanese"/>
    <property type="match status" value="1"/>
</dbReference>
<evidence type="ECO:0000259" key="2">
    <source>
        <dbReference type="PROSITE" id="PS50206"/>
    </source>
</evidence>
<name>A0AA35P1X3_9SAUR</name>
<dbReference type="PANTHER" id="PTHR44086">
    <property type="entry name" value="THIOSULFATE SULFURTRANSFERASE RDL2, MITOCHONDRIAL-RELATED"/>
    <property type="match status" value="1"/>
</dbReference>
<sequence>MWGCCSRLGRATFLLTAKRTGVSARGGRGKSLLAGSHGRGSILRPGSGAGRGPFRSPAHLKTEKPDGIVCRFCTAKDKVSYKELKELLQSKAILLVDVREKWEIEQYGKIPGSISIPLGEVVEALQMEPVHFKEIYNQDMPSKSDILVFSCMAGVRSIQALAAAKSLGFSRHIYGHILADFVPPPPAALAGAHLTTC</sequence>
<accession>A0AA35P1X3</accession>